<evidence type="ECO:0008006" key="4">
    <source>
        <dbReference type="Google" id="ProtNLM"/>
    </source>
</evidence>
<feature type="region of interest" description="Disordered" evidence="1">
    <location>
        <begin position="1"/>
        <end position="38"/>
    </location>
</feature>
<evidence type="ECO:0000313" key="2">
    <source>
        <dbReference type="EMBL" id="KIO19582.1"/>
    </source>
</evidence>
<dbReference type="Proteomes" id="UP000054248">
    <property type="component" value="Unassembled WGS sequence"/>
</dbReference>
<reference evidence="2 3" key="1">
    <citation type="submission" date="2014-04" db="EMBL/GenBank/DDBJ databases">
        <authorList>
            <consortium name="DOE Joint Genome Institute"/>
            <person name="Kuo A."/>
            <person name="Girlanda M."/>
            <person name="Perotto S."/>
            <person name="Kohler A."/>
            <person name="Nagy L.G."/>
            <person name="Floudas D."/>
            <person name="Copeland A."/>
            <person name="Barry K.W."/>
            <person name="Cichocki N."/>
            <person name="Veneault-Fourrey C."/>
            <person name="LaButti K."/>
            <person name="Lindquist E.A."/>
            <person name="Lipzen A."/>
            <person name="Lundell T."/>
            <person name="Morin E."/>
            <person name="Murat C."/>
            <person name="Sun H."/>
            <person name="Tunlid A."/>
            <person name="Henrissat B."/>
            <person name="Grigoriev I.V."/>
            <person name="Hibbett D.S."/>
            <person name="Martin F."/>
            <person name="Nordberg H.P."/>
            <person name="Cantor M.N."/>
            <person name="Hua S.X."/>
        </authorList>
    </citation>
    <scope>NUCLEOTIDE SEQUENCE [LARGE SCALE GENOMIC DNA]</scope>
    <source>
        <strain evidence="2 3">MUT 4182</strain>
    </source>
</reference>
<evidence type="ECO:0000256" key="1">
    <source>
        <dbReference type="SAM" id="MobiDB-lite"/>
    </source>
</evidence>
<reference evidence="3" key="2">
    <citation type="submission" date="2015-01" db="EMBL/GenBank/DDBJ databases">
        <title>Evolutionary Origins and Diversification of the Mycorrhizal Mutualists.</title>
        <authorList>
            <consortium name="DOE Joint Genome Institute"/>
            <consortium name="Mycorrhizal Genomics Consortium"/>
            <person name="Kohler A."/>
            <person name="Kuo A."/>
            <person name="Nagy L.G."/>
            <person name="Floudas D."/>
            <person name="Copeland A."/>
            <person name="Barry K.W."/>
            <person name="Cichocki N."/>
            <person name="Veneault-Fourrey C."/>
            <person name="LaButti K."/>
            <person name="Lindquist E.A."/>
            <person name="Lipzen A."/>
            <person name="Lundell T."/>
            <person name="Morin E."/>
            <person name="Murat C."/>
            <person name="Riley R."/>
            <person name="Ohm R."/>
            <person name="Sun H."/>
            <person name="Tunlid A."/>
            <person name="Henrissat B."/>
            <person name="Grigoriev I.V."/>
            <person name="Hibbett D.S."/>
            <person name="Martin F."/>
        </authorList>
    </citation>
    <scope>NUCLEOTIDE SEQUENCE [LARGE SCALE GENOMIC DNA]</scope>
    <source>
        <strain evidence="3">MUT 4182</strain>
    </source>
</reference>
<name>A0A0C3LDP0_9AGAM</name>
<dbReference type="EMBL" id="KN823214">
    <property type="protein sequence ID" value="KIO19582.1"/>
    <property type="molecule type" value="Genomic_DNA"/>
</dbReference>
<evidence type="ECO:0000313" key="3">
    <source>
        <dbReference type="Proteomes" id="UP000054248"/>
    </source>
</evidence>
<dbReference type="AlphaFoldDB" id="A0A0C3LDP0"/>
<protein>
    <recommendedName>
        <fullName evidence="4">Retrotransposon gag domain-containing protein</fullName>
    </recommendedName>
</protein>
<organism evidence="2 3">
    <name type="scientific">Tulasnella calospora MUT 4182</name>
    <dbReference type="NCBI Taxonomy" id="1051891"/>
    <lineage>
        <taxon>Eukaryota</taxon>
        <taxon>Fungi</taxon>
        <taxon>Dikarya</taxon>
        <taxon>Basidiomycota</taxon>
        <taxon>Agaricomycotina</taxon>
        <taxon>Agaricomycetes</taxon>
        <taxon>Cantharellales</taxon>
        <taxon>Tulasnellaceae</taxon>
        <taxon>Tulasnella</taxon>
    </lineage>
</organism>
<dbReference type="HOGENOM" id="CLU_118228_0_0_1"/>
<keyword evidence="3" id="KW-1185">Reference proteome</keyword>
<accession>A0A0C3LDP0</accession>
<gene>
    <name evidence="2" type="ORF">M407DRAFT_30774</name>
</gene>
<sequence>MNPPAPPPSWAQPFGPPILSEAPTPLAMSDPANTRPFRGDSWEECSIFIQGVRTAAWKEGKIQDQAWMAGFASIHFSAKALAWYSRLSRDIQEDWSKLQEALVAQWFPSSDHAGLQNVPAAPAAWSPRGKEKMKWSDYGILKATMEGTDTTYYVWRNGGDGDFSLTEDSAQAVRIRFDSGSSSKLLEYVVGLWAWFYMGAH</sequence>
<feature type="compositionally biased region" description="Pro residues" evidence="1">
    <location>
        <begin position="1"/>
        <end position="16"/>
    </location>
</feature>
<proteinExistence type="predicted"/>
<dbReference type="OrthoDB" id="3220638at2759"/>